<proteinExistence type="predicted"/>
<evidence type="ECO:0000313" key="1">
    <source>
        <dbReference type="EMBL" id="QGJ93462.1"/>
    </source>
</evidence>
<dbReference type="Pfam" id="PF18906">
    <property type="entry name" value="Phage_tube_2"/>
    <property type="match status" value="1"/>
</dbReference>
<name>A0A649VNE1_9CAUD</name>
<dbReference type="InterPro" id="IPR044000">
    <property type="entry name" value="Phage_tube_2"/>
</dbReference>
<gene>
    <name evidence="1" type="primary">12</name>
    <name evidence="1" type="ORF">SEA_MUFASA8_12</name>
</gene>
<dbReference type="EMBL" id="MN586027">
    <property type="protein sequence ID" value="QGJ93462.1"/>
    <property type="molecule type" value="Genomic_DNA"/>
</dbReference>
<dbReference type="Proteomes" id="UP000427282">
    <property type="component" value="Segment"/>
</dbReference>
<dbReference type="RefSeq" id="YP_009885092.1">
    <property type="nucleotide sequence ID" value="NC_049478.1"/>
</dbReference>
<dbReference type="KEGG" id="vg:55814466"/>
<sequence>MAFNFYPGSLQWLGIAKETTYGVAVAAPTIWIPTDGPKWSPKVTQLTDNNLRGFMGVDYGQQNGTRYDEVSYKTYIYPDSVFSHFRAILGGTDTVTGAADPYSHKVSLTNGTGTSSAQPPSYTVFLYMGNGKSKQIPGCVLGDLKFNGKANELPSIDVTWTGLGAADINAPTNTPTTAAPMPPSSMAITIGGANLGKYSDISVAYKRDVKPILTLNGATDPQAIFAGPLSVSGSMTAVFQGVADTDLTNLFTNTMPALSIVVSPSGDAIHTFTQSMSKVSFNTADPQPSTTDWMTIQSTFAAIMNSTDATDGKQSPASATLLNTAATAL</sequence>
<evidence type="ECO:0000313" key="2">
    <source>
        <dbReference type="Proteomes" id="UP000427282"/>
    </source>
</evidence>
<reference evidence="1 2" key="1">
    <citation type="submission" date="2019-10" db="EMBL/GenBank/DDBJ databases">
        <authorList>
            <person name="Garlena R.A."/>
            <person name="Russell D.A."/>
            <person name="Pope W.H."/>
            <person name="Jacobs-Sera D."/>
            <person name="Hatfull G.F."/>
        </authorList>
    </citation>
    <scope>NUCLEOTIDE SEQUENCE [LARGE SCALE GENOMIC DNA]</scope>
</reference>
<accession>A0A649VNE1</accession>
<organism evidence="1 2">
    <name type="scientific">Arthrobacter phage Mufasa8</name>
    <dbReference type="NCBI Taxonomy" id="2656526"/>
    <lineage>
        <taxon>Viruses</taxon>
        <taxon>Duplodnaviria</taxon>
        <taxon>Heunggongvirae</taxon>
        <taxon>Uroviricota</taxon>
        <taxon>Caudoviricetes</taxon>
        <taxon>Mufasoctovirus</taxon>
        <taxon>Mufasoctovirus mufasa8</taxon>
    </lineage>
</organism>
<keyword evidence="2" id="KW-1185">Reference proteome</keyword>
<protein>
    <submittedName>
        <fullName evidence="1">Major tail protein</fullName>
    </submittedName>
</protein>
<dbReference type="GeneID" id="55814466"/>